<evidence type="ECO:0000313" key="2">
    <source>
        <dbReference type="EMBL" id="RZS61650.1"/>
    </source>
</evidence>
<dbReference type="CDD" id="cd00338">
    <property type="entry name" value="Ser_Recombinase"/>
    <property type="match status" value="1"/>
</dbReference>
<dbReference type="EMBL" id="SGWX01000001">
    <property type="protein sequence ID" value="RZS61650.1"/>
    <property type="molecule type" value="Genomic_DNA"/>
</dbReference>
<sequence length="497" mass="54476">MRAASKLRAVADPAARRRGVGVIRVSREGGRGDKLASPQIQRAAIVEHANRHGIDVVDWVEAIDESGSRAKSAWWPRLDAQIERVEAGEVDVIVAWEFSRHARNRLRWAVALDRVEAAGGNLESATEPVDVTTAAGRFQRGVLAEMHAYKAEAIGEGWQQVQANRVRNGLPPGGKLPWGWRWADDGGAVEADPDKGPYVVEAYRRYLAGAGARDLARWLNDSGVRPMHAAVWAHETITQCLDSPVHAGMVSYRGQAWPGAHEGLVDVATWEAYRVERERRAGEREVKRRYLLSGIAMCPCTDAGTPMNGFTVTKASRARGGTPRRFVSYRCVTLGRTPGHGSWSMTARIVEGALTDWLGQVAADVENRAPKAAQSADVAAAQARTLRAERDRIDLALTNLTVQHALGTYPDGAYASARDQMVGRRAQLDAEVRALERAAVSVPDDPAGIAAGLLTEWDELPLEQVRQVVRRLVRGVVVDYGARSASVWPVWETRRPW</sequence>
<dbReference type="Gene3D" id="3.90.1750.20">
    <property type="entry name" value="Putative Large Serine Recombinase, Chain B, Domain 2"/>
    <property type="match status" value="1"/>
</dbReference>
<dbReference type="Gene3D" id="3.40.50.1390">
    <property type="entry name" value="Resolvase, N-terminal catalytic domain"/>
    <property type="match status" value="1"/>
</dbReference>
<protein>
    <submittedName>
        <fullName evidence="2">DNA invertase Pin-like site-specific DNA recombinase</fullName>
    </submittedName>
</protein>
<dbReference type="PANTHER" id="PTHR30461">
    <property type="entry name" value="DNA-INVERTASE FROM LAMBDOID PROPHAGE"/>
    <property type="match status" value="1"/>
</dbReference>
<dbReference type="PROSITE" id="PS51737">
    <property type="entry name" value="RECOMBINASE_DNA_BIND"/>
    <property type="match status" value="1"/>
</dbReference>
<evidence type="ECO:0000313" key="3">
    <source>
        <dbReference type="Proteomes" id="UP000293852"/>
    </source>
</evidence>
<dbReference type="Pfam" id="PF07508">
    <property type="entry name" value="Recombinase"/>
    <property type="match status" value="1"/>
</dbReference>
<organism evidence="2 3">
    <name type="scientific">Xylanimonas ulmi</name>
    <dbReference type="NCBI Taxonomy" id="228973"/>
    <lineage>
        <taxon>Bacteria</taxon>
        <taxon>Bacillati</taxon>
        <taxon>Actinomycetota</taxon>
        <taxon>Actinomycetes</taxon>
        <taxon>Micrococcales</taxon>
        <taxon>Promicromonosporaceae</taxon>
        <taxon>Xylanimonas</taxon>
    </lineage>
</organism>
<dbReference type="Proteomes" id="UP000293852">
    <property type="component" value="Unassembled WGS sequence"/>
</dbReference>
<dbReference type="GO" id="GO:0000150">
    <property type="term" value="F:DNA strand exchange activity"/>
    <property type="evidence" value="ECO:0007669"/>
    <property type="project" value="InterPro"/>
</dbReference>
<dbReference type="GO" id="GO:0003677">
    <property type="term" value="F:DNA binding"/>
    <property type="evidence" value="ECO:0007669"/>
    <property type="project" value="InterPro"/>
</dbReference>
<gene>
    <name evidence="2" type="ORF">EV386_1960</name>
</gene>
<comment type="caution">
    <text evidence="2">The sequence shown here is derived from an EMBL/GenBank/DDBJ whole genome shotgun (WGS) entry which is preliminary data.</text>
</comment>
<dbReference type="Pfam" id="PF00239">
    <property type="entry name" value="Resolvase"/>
    <property type="match status" value="1"/>
</dbReference>
<proteinExistence type="predicted"/>
<dbReference type="OrthoDB" id="4500247at2"/>
<reference evidence="2 3" key="1">
    <citation type="submission" date="2019-02" db="EMBL/GenBank/DDBJ databases">
        <title>Sequencing the genomes of 1000 actinobacteria strains.</title>
        <authorList>
            <person name="Klenk H.-P."/>
        </authorList>
    </citation>
    <scope>NUCLEOTIDE SEQUENCE [LARGE SCALE GENOMIC DNA]</scope>
    <source>
        <strain evidence="2 3">DSM 16932</strain>
    </source>
</reference>
<keyword evidence="3" id="KW-1185">Reference proteome</keyword>
<dbReference type="InterPro" id="IPR050639">
    <property type="entry name" value="SSR_resolvase"/>
</dbReference>
<dbReference type="InterPro" id="IPR038109">
    <property type="entry name" value="DNA_bind_recomb_sf"/>
</dbReference>
<dbReference type="InterPro" id="IPR006119">
    <property type="entry name" value="Resolv_N"/>
</dbReference>
<accession>A0A4V2EY39</accession>
<name>A0A4V2EY39_9MICO</name>
<dbReference type="RefSeq" id="WP_130414512.1">
    <property type="nucleotide sequence ID" value="NZ_SGWX01000001.1"/>
</dbReference>
<feature type="domain" description="Recombinase" evidence="1">
    <location>
        <begin position="177"/>
        <end position="284"/>
    </location>
</feature>
<dbReference type="InterPro" id="IPR011109">
    <property type="entry name" value="DNA_bind_recombinase_dom"/>
</dbReference>
<dbReference type="AlphaFoldDB" id="A0A4V2EY39"/>
<evidence type="ECO:0000259" key="1">
    <source>
        <dbReference type="PROSITE" id="PS51737"/>
    </source>
</evidence>
<dbReference type="PANTHER" id="PTHR30461:SF23">
    <property type="entry name" value="DNA RECOMBINASE-RELATED"/>
    <property type="match status" value="1"/>
</dbReference>
<dbReference type="SUPFAM" id="SSF53041">
    <property type="entry name" value="Resolvase-like"/>
    <property type="match status" value="1"/>
</dbReference>
<dbReference type="SMART" id="SM00857">
    <property type="entry name" value="Resolvase"/>
    <property type="match status" value="1"/>
</dbReference>
<dbReference type="InterPro" id="IPR036162">
    <property type="entry name" value="Resolvase-like_N_sf"/>
</dbReference>